<dbReference type="InterPro" id="IPR036112">
    <property type="entry name" value="ComA_synth_sf"/>
</dbReference>
<keyword evidence="3" id="KW-1185">Reference proteome</keyword>
<proteinExistence type="inferred from homology"/>
<dbReference type="PANTHER" id="PTHR48413">
    <property type="match status" value="1"/>
</dbReference>
<evidence type="ECO:0008006" key="4">
    <source>
        <dbReference type="Google" id="ProtNLM"/>
    </source>
</evidence>
<dbReference type="eggNOG" id="arCOG04896">
    <property type="taxonomic scope" value="Archaea"/>
</dbReference>
<protein>
    <recommendedName>
        <fullName evidence="4">Phosphosulfolactate synthase</fullName>
    </recommendedName>
</protein>
<evidence type="ECO:0000313" key="2">
    <source>
        <dbReference type="EMBL" id="AGB17607.1"/>
    </source>
</evidence>
<dbReference type="GeneID" id="14378113"/>
<dbReference type="EMBL" id="CP003050">
    <property type="protein sequence ID" value="AGB17607.1"/>
    <property type="molecule type" value="Genomic_DNA"/>
</dbReference>
<accession>L0IHZ3</accession>
<evidence type="ECO:0000256" key="1">
    <source>
        <dbReference type="ARBA" id="ARBA00010424"/>
    </source>
</evidence>
<dbReference type="Pfam" id="PF02679">
    <property type="entry name" value="ComA"/>
    <property type="match status" value="1"/>
</dbReference>
<dbReference type="PANTHER" id="PTHR48413:SF1">
    <property type="entry name" value="PROTEIN HEAT-STRESS-ASSOCIATED 32"/>
    <property type="match status" value="1"/>
</dbReference>
<evidence type="ECO:0000313" key="3">
    <source>
        <dbReference type="Proteomes" id="UP000010846"/>
    </source>
</evidence>
<gene>
    <name evidence="2" type="ordered locus">Halru_3041</name>
</gene>
<dbReference type="STRING" id="797302.Halru_3041"/>
<dbReference type="Gene3D" id="3.20.20.70">
    <property type="entry name" value="Aldolase class I"/>
    <property type="match status" value="1"/>
</dbReference>
<comment type="similarity">
    <text evidence="1">Belongs to the phosphosulfolactate synthase family.</text>
</comment>
<dbReference type="KEGG" id="hru:Halru_3041"/>
<reference evidence="2" key="1">
    <citation type="submission" date="2011-09" db="EMBL/GenBank/DDBJ databases">
        <title>Complete sequence of Halovivax ruber XH-70.</title>
        <authorList>
            <consortium name="US DOE Joint Genome Institute"/>
            <person name="Lucas S."/>
            <person name="Han J."/>
            <person name="Lapidus A."/>
            <person name="Cheng J.-F."/>
            <person name="Goodwin L."/>
            <person name="Pitluck S."/>
            <person name="Peters L."/>
            <person name="Mikhailova N."/>
            <person name="Davenport K."/>
            <person name="Detter J.C."/>
            <person name="Han C."/>
            <person name="Tapia R."/>
            <person name="Land M."/>
            <person name="Hauser L."/>
            <person name="Kyrpides N."/>
            <person name="Ivanova N."/>
            <person name="Pagani I."/>
            <person name="Sproer C."/>
            <person name="Anderson I."/>
            <person name="Woyke T."/>
        </authorList>
    </citation>
    <scope>NUCLEOTIDE SEQUENCE</scope>
    <source>
        <strain evidence="2">XH-70</strain>
    </source>
</reference>
<dbReference type="AlphaFoldDB" id="L0IHZ3"/>
<dbReference type="InterPro" id="IPR003830">
    <property type="entry name" value="ComA_synth"/>
</dbReference>
<dbReference type="Proteomes" id="UP000010846">
    <property type="component" value="Chromosome"/>
</dbReference>
<sequence length="287" mass="32704">MSDSTANTDEIDDRAFDFLHVNEREDKPREKGITEIRGPYYDPMGPRELRDILETMGRWVDIYKFSGGSFALMPEDAVRELIDICHEYDVKVSTGGFVENVLVRDNDEVERYFEEAERLGFDIVELSSGFLAIGTNDMVRMTELVAEEYEIEPKPEINVQFGAGGATDPEILAEQGQQDPEQAIEEGRRHLEAGANLLMVEAEGITEEVVEWRTDVAYRIANELGIENLVFEAPGPEMFEWYIKNFGPEINLFVDNSQIVELECMRSGLWGKATTWGRTVTWKGDRE</sequence>
<organism evidence="2 3">
    <name type="scientific">Halovivax ruber (strain DSM 18193 / JCM 13892 / XH-70)</name>
    <dbReference type="NCBI Taxonomy" id="797302"/>
    <lineage>
        <taxon>Archaea</taxon>
        <taxon>Methanobacteriati</taxon>
        <taxon>Methanobacteriota</taxon>
        <taxon>Stenosarchaea group</taxon>
        <taxon>Halobacteria</taxon>
        <taxon>Halobacteriales</taxon>
        <taxon>Natrialbaceae</taxon>
        <taxon>Halovivax</taxon>
    </lineage>
</organism>
<name>L0IHZ3_HALRX</name>
<dbReference type="InterPro" id="IPR013785">
    <property type="entry name" value="Aldolase_TIM"/>
</dbReference>
<dbReference type="SUPFAM" id="SSF102110">
    <property type="entry name" value="(2r)-phospho-3-sulfolactate synthase ComA"/>
    <property type="match status" value="1"/>
</dbReference>
<dbReference type="RefSeq" id="WP_015302192.1">
    <property type="nucleotide sequence ID" value="NC_019964.1"/>
</dbReference>
<dbReference type="HOGENOM" id="CLU_062679_0_0_2"/>